<sequence>MSGEGGDENWLNSWEQQCSDAMDEQPNYEQSLITECSNSQTKIWSSFQESATAVAQLYRDRDMGDPGAIWSQFQTAAGTLTSIYRAFEIETYLNFVFLVQNHVRA</sequence>
<keyword evidence="4" id="KW-1185">Reference proteome</keyword>
<dbReference type="PANTHER" id="PTHR31624">
    <property type="entry name" value="UPF0472 PROTEIN C16ORF72"/>
    <property type="match status" value="1"/>
</dbReference>
<proteinExistence type="predicted"/>
<keyword evidence="2" id="KW-0539">Nucleus</keyword>
<name>A0A9P0JKY7_ACAOB</name>
<dbReference type="InterPro" id="IPR040308">
    <property type="entry name" value="HAPR1"/>
</dbReference>
<comment type="subcellular location">
    <subcellularLocation>
        <location evidence="1">Nucleus</location>
    </subcellularLocation>
</comment>
<gene>
    <name evidence="3" type="ORF">ACAOBT_LOCUS1710</name>
</gene>
<evidence type="ECO:0000313" key="4">
    <source>
        <dbReference type="Proteomes" id="UP001152888"/>
    </source>
</evidence>
<dbReference type="GO" id="GO:0005634">
    <property type="term" value="C:nucleus"/>
    <property type="evidence" value="ECO:0007669"/>
    <property type="project" value="UniProtKB-SubCell"/>
</dbReference>
<dbReference type="PANTHER" id="PTHR31624:SF4">
    <property type="entry name" value="CHROMOSOME 16 OPEN READING FRAME 72"/>
    <property type="match status" value="1"/>
</dbReference>
<dbReference type="Proteomes" id="UP001152888">
    <property type="component" value="Unassembled WGS sequence"/>
</dbReference>
<accession>A0A9P0JKY7</accession>
<dbReference type="EMBL" id="CAKOFQ010006666">
    <property type="protein sequence ID" value="CAH1956767.1"/>
    <property type="molecule type" value="Genomic_DNA"/>
</dbReference>
<dbReference type="InterPro" id="IPR029196">
    <property type="entry name" value="HAPSTR1-like"/>
</dbReference>
<evidence type="ECO:0000256" key="1">
    <source>
        <dbReference type="ARBA" id="ARBA00004123"/>
    </source>
</evidence>
<dbReference type="OrthoDB" id="5823474at2759"/>
<evidence type="ECO:0000256" key="2">
    <source>
        <dbReference type="ARBA" id="ARBA00023242"/>
    </source>
</evidence>
<dbReference type="Pfam" id="PF15251">
    <property type="entry name" value="TAPR1-like"/>
    <property type="match status" value="1"/>
</dbReference>
<dbReference type="AlphaFoldDB" id="A0A9P0JKY7"/>
<evidence type="ECO:0000313" key="3">
    <source>
        <dbReference type="EMBL" id="CAH1956767.1"/>
    </source>
</evidence>
<organism evidence="3 4">
    <name type="scientific">Acanthoscelides obtectus</name>
    <name type="common">Bean weevil</name>
    <name type="synonym">Bruchus obtectus</name>
    <dbReference type="NCBI Taxonomy" id="200917"/>
    <lineage>
        <taxon>Eukaryota</taxon>
        <taxon>Metazoa</taxon>
        <taxon>Ecdysozoa</taxon>
        <taxon>Arthropoda</taxon>
        <taxon>Hexapoda</taxon>
        <taxon>Insecta</taxon>
        <taxon>Pterygota</taxon>
        <taxon>Neoptera</taxon>
        <taxon>Endopterygota</taxon>
        <taxon>Coleoptera</taxon>
        <taxon>Polyphaga</taxon>
        <taxon>Cucujiformia</taxon>
        <taxon>Chrysomeloidea</taxon>
        <taxon>Chrysomelidae</taxon>
        <taxon>Bruchinae</taxon>
        <taxon>Bruchini</taxon>
        <taxon>Acanthoscelides</taxon>
    </lineage>
</organism>
<comment type="caution">
    <text evidence="3">The sequence shown here is derived from an EMBL/GenBank/DDBJ whole genome shotgun (WGS) entry which is preliminary data.</text>
</comment>
<reference evidence="3" key="1">
    <citation type="submission" date="2022-03" db="EMBL/GenBank/DDBJ databases">
        <authorList>
            <person name="Sayadi A."/>
        </authorList>
    </citation>
    <scope>NUCLEOTIDE SEQUENCE</scope>
</reference>
<protein>
    <submittedName>
        <fullName evidence="3">Uncharacterized protein</fullName>
    </submittedName>
</protein>